<protein>
    <submittedName>
        <fullName evidence="1">Uncharacterized protein</fullName>
    </submittedName>
</protein>
<dbReference type="AlphaFoldDB" id="Q63DY3"/>
<evidence type="ECO:0000313" key="2">
    <source>
        <dbReference type="Proteomes" id="UP000002612"/>
    </source>
</evidence>
<dbReference type="KEGG" id="bcz:BCE33L1280"/>
<proteinExistence type="predicted"/>
<name>Q63DY3_BACCZ</name>
<organism evidence="1 2">
    <name type="scientific">Bacillus cereus (strain ZK / E33L)</name>
    <dbReference type="NCBI Taxonomy" id="288681"/>
    <lineage>
        <taxon>Bacteria</taxon>
        <taxon>Bacillati</taxon>
        <taxon>Bacillota</taxon>
        <taxon>Bacilli</taxon>
        <taxon>Bacillales</taxon>
        <taxon>Bacillaceae</taxon>
        <taxon>Bacillus</taxon>
        <taxon>Bacillus cereus group</taxon>
    </lineage>
</organism>
<dbReference type="EMBL" id="CP000001">
    <property type="protein sequence ID" value="AAU18967.1"/>
    <property type="molecule type" value="Genomic_DNA"/>
</dbReference>
<gene>
    <name evidence="1" type="ordered locus">BCE33L1280</name>
</gene>
<accession>Q63DY3</accession>
<evidence type="ECO:0000313" key="1">
    <source>
        <dbReference type="EMBL" id="AAU18967.1"/>
    </source>
</evidence>
<dbReference type="Proteomes" id="UP000002612">
    <property type="component" value="Chromosome"/>
</dbReference>
<sequence>MLTFTKSQKIFSPISSKKNICLKEGFSSIDTNLLYSINGRPFYKFGNIQRLLLEKGENNKNNAA</sequence>
<reference evidence="2" key="1">
    <citation type="journal article" date="2006" name="J. Bacteriol.">
        <title>Pathogenomic sequence analysis of Bacillus cereus and Bacillus thuringiensis isolates closely related to Bacillus anthracis.</title>
        <authorList>
            <person name="Han C.S."/>
            <person name="Xie G."/>
            <person name="Challacombe J.F."/>
            <person name="Altherr M.R."/>
            <person name="Bhotika S.S."/>
            <person name="Brown N."/>
            <person name="Bruce D."/>
            <person name="Campbell C.S."/>
            <person name="Campbell M.L."/>
            <person name="Chen J."/>
            <person name="Chertkov O."/>
            <person name="Cleland C."/>
            <person name="Dimitrijevic M."/>
            <person name="Doggett N.A."/>
            <person name="Fawcett J.J."/>
            <person name="Glavina T."/>
            <person name="Goodwin L.A."/>
            <person name="Green L.D."/>
            <person name="Hill K.K."/>
            <person name="Hitchcock P."/>
            <person name="Jackson P.J."/>
            <person name="Keim P."/>
            <person name="Kewalramani A.R."/>
            <person name="Longmire J."/>
            <person name="Lucas S."/>
            <person name="Malfatti S."/>
            <person name="McMurry K."/>
            <person name="Meincke L.J."/>
            <person name="Misra M."/>
            <person name="Moseman B.L."/>
            <person name="Mundt M."/>
            <person name="Munk A.C."/>
            <person name="Okinaka R.T."/>
            <person name="Parson-Quintana B."/>
            <person name="Reilly L.P."/>
            <person name="Richardson P."/>
            <person name="Robinson D.L."/>
            <person name="Rubin E."/>
            <person name="Saunders E."/>
            <person name="Tapia R."/>
            <person name="Tesmer J.G."/>
            <person name="Thayer N."/>
            <person name="Thompson L.S."/>
            <person name="Tice H."/>
            <person name="Ticknor L.O."/>
            <person name="Wills P.L."/>
            <person name="Brettin T.S."/>
            <person name="Gilna P."/>
        </authorList>
    </citation>
    <scope>NUCLEOTIDE SEQUENCE [LARGE SCALE GENOMIC DNA]</scope>
    <source>
        <strain evidence="2">ZK / E33L</strain>
    </source>
</reference>